<dbReference type="OrthoDB" id="3119754at2759"/>
<accession>A0A6A4HA65</accession>
<sequence length="360" mass="38879">MVFLVPQTTRLSMTMITLQLRPKLVAVSTAAHKVGGKHVSAAHPAGKGKGKGKEKDSSFPVESILICPDGIISLGADQEVAKVKDELAVNMGGRYFALPIQVKKAATILSVAALTSYSQEGLAVMDSNGGLQFDRTWTKEEVIAYLFKKLPLATRLLHQREEATGCPSILTCKKQGHFIRLAGIALPDALGQKITSAEQEQLQQETALQQGNDAVCVSDWDDLDTEGESENETHAQPVCKWKRSCNESNEEVESETEVETQLTSSIKSHAQPETNEAQESNEAGDSNSHRTATPVDPSTEAAGPSNHLITTPVDPSIEAGPSNSVVTPELPAMPGNHWNPDWHALALQHSTWESTTNLDF</sequence>
<dbReference type="AlphaFoldDB" id="A0A6A4HA65"/>
<feature type="region of interest" description="Disordered" evidence="1">
    <location>
        <begin position="37"/>
        <end position="56"/>
    </location>
</feature>
<proteinExistence type="predicted"/>
<dbReference type="EMBL" id="ML769558">
    <property type="protein sequence ID" value="KAE9394065.1"/>
    <property type="molecule type" value="Genomic_DNA"/>
</dbReference>
<name>A0A6A4HA65_9AGAR</name>
<evidence type="ECO:0000313" key="2">
    <source>
        <dbReference type="EMBL" id="KAE9394065.1"/>
    </source>
</evidence>
<gene>
    <name evidence="2" type="ORF">BT96DRAFT_943477</name>
</gene>
<protein>
    <submittedName>
        <fullName evidence="2">Uncharacterized protein</fullName>
    </submittedName>
</protein>
<evidence type="ECO:0000313" key="3">
    <source>
        <dbReference type="Proteomes" id="UP000799118"/>
    </source>
</evidence>
<evidence type="ECO:0000256" key="1">
    <source>
        <dbReference type="SAM" id="MobiDB-lite"/>
    </source>
</evidence>
<feature type="compositionally biased region" description="Acidic residues" evidence="1">
    <location>
        <begin position="249"/>
        <end position="258"/>
    </location>
</feature>
<organism evidence="2 3">
    <name type="scientific">Gymnopus androsaceus JB14</name>
    <dbReference type="NCBI Taxonomy" id="1447944"/>
    <lineage>
        <taxon>Eukaryota</taxon>
        <taxon>Fungi</taxon>
        <taxon>Dikarya</taxon>
        <taxon>Basidiomycota</taxon>
        <taxon>Agaricomycotina</taxon>
        <taxon>Agaricomycetes</taxon>
        <taxon>Agaricomycetidae</taxon>
        <taxon>Agaricales</taxon>
        <taxon>Marasmiineae</taxon>
        <taxon>Omphalotaceae</taxon>
        <taxon>Gymnopus</taxon>
    </lineage>
</organism>
<reference evidence="2" key="1">
    <citation type="journal article" date="2019" name="Environ. Microbiol.">
        <title>Fungal ecological strategies reflected in gene transcription - a case study of two litter decomposers.</title>
        <authorList>
            <person name="Barbi F."/>
            <person name="Kohler A."/>
            <person name="Barry K."/>
            <person name="Baskaran P."/>
            <person name="Daum C."/>
            <person name="Fauchery L."/>
            <person name="Ihrmark K."/>
            <person name="Kuo A."/>
            <person name="LaButti K."/>
            <person name="Lipzen A."/>
            <person name="Morin E."/>
            <person name="Grigoriev I.V."/>
            <person name="Henrissat B."/>
            <person name="Lindahl B."/>
            <person name="Martin F."/>
        </authorList>
    </citation>
    <scope>NUCLEOTIDE SEQUENCE</scope>
    <source>
        <strain evidence="2">JB14</strain>
    </source>
</reference>
<feature type="compositionally biased region" description="Polar residues" evidence="1">
    <location>
        <begin position="261"/>
        <end position="291"/>
    </location>
</feature>
<feature type="region of interest" description="Disordered" evidence="1">
    <location>
        <begin position="249"/>
        <end position="328"/>
    </location>
</feature>
<keyword evidence="3" id="KW-1185">Reference proteome</keyword>
<dbReference type="Proteomes" id="UP000799118">
    <property type="component" value="Unassembled WGS sequence"/>
</dbReference>